<proteinExistence type="inferred from homology"/>
<dbReference type="RefSeq" id="WP_382393512.1">
    <property type="nucleotide sequence ID" value="NZ_JBHTCQ010000001.1"/>
</dbReference>
<feature type="domain" description="Capsule synthesis protein CapA" evidence="3">
    <location>
        <begin position="78"/>
        <end position="331"/>
    </location>
</feature>
<dbReference type="CDD" id="cd07381">
    <property type="entry name" value="MPP_CapA"/>
    <property type="match status" value="1"/>
</dbReference>
<dbReference type="InterPro" id="IPR019079">
    <property type="entry name" value="Capsule_synth_CapA"/>
</dbReference>
<organism evidence="4 5">
    <name type="scientific">Georgenia alba</name>
    <dbReference type="NCBI Taxonomy" id="2233858"/>
    <lineage>
        <taxon>Bacteria</taxon>
        <taxon>Bacillati</taxon>
        <taxon>Actinomycetota</taxon>
        <taxon>Actinomycetes</taxon>
        <taxon>Micrococcales</taxon>
        <taxon>Bogoriellaceae</taxon>
        <taxon>Georgenia</taxon>
    </lineage>
</organism>
<evidence type="ECO:0000313" key="5">
    <source>
        <dbReference type="Proteomes" id="UP001596455"/>
    </source>
</evidence>
<dbReference type="PANTHER" id="PTHR33393">
    <property type="entry name" value="POLYGLUTAMINE SYNTHESIS ACCESSORY PROTEIN RV0574C-RELATED"/>
    <property type="match status" value="1"/>
</dbReference>
<dbReference type="EMBL" id="JBHTCQ010000001">
    <property type="protein sequence ID" value="MFC7405306.1"/>
    <property type="molecule type" value="Genomic_DNA"/>
</dbReference>
<feature type="region of interest" description="Disordered" evidence="2">
    <location>
        <begin position="409"/>
        <end position="435"/>
    </location>
</feature>
<protein>
    <submittedName>
        <fullName evidence="4">CapA family protein</fullName>
    </submittedName>
</protein>
<evidence type="ECO:0000259" key="3">
    <source>
        <dbReference type="SMART" id="SM00854"/>
    </source>
</evidence>
<dbReference type="SUPFAM" id="SSF56300">
    <property type="entry name" value="Metallo-dependent phosphatases"/>
    <property type="match status" value="1"/>
</dbReference>
<evidence type="ECO:0000256" key="1">
    <source>
        <dbReference type="ARBA" id="ARBA00005662"/>
    </source>
</evidence>
<comment type="caution">
    <text evidence="4">The sequence shown here is derived from an EMBL/GenBank/DDBJ whole genome shotgun (WGS) entry which is preliminary data.</text>
</comment>
<comment type="similarity">
    <text evidence="1">Belongs to the CapA family.</text>
</comment>
<dbReference type="Proteomes" id="UP001596455">
    <property type="component" value="Unassembled WGS sequence"/>
</dbReference>
<feature type="compositionally biased region" description="Pro residues" evidence="2">
    <location>
        <begin position="43"/>
        <end position="52"/>
    </location>
</feature>
<evidence type="ECO:0000313" key="4">
    <source>
        <dbReference type="EMBL" id="MFC7405306.1"/>
    </source>
</evidence>
<evidence type="ECO:0000256" key="2">
    <source>
        <dbReference type="SAM" id="MobiDB-lite"/>
    </source>
</evidence>
<accession>A0ABW2Q7V8</accession>
<keyword evidence="5" id="KW-1185">Reference proteome</keyword>
<dbReference type="InterPro" id="IPR052169">
    <property type="entry name" value="CW_Biosynth-Accessory"/>
</dbReference>
<sequence>MTTRRELRARRSRRRAALALGGAALTVGAVVGGLALGAEPFDPDPTPAPTEPTGPSGTAGGGSPTPRPTPTVSDATFTILSAGDVLPHESVNRAAELPGGGWDFVPLMSGVEEWTAGADLALCSLEVPLAPPGEEISAYPVFGAPEELVAGLGELGWDGCNLATNHSMDRGVAGLEHTLDVLDEAGMGHVGTARTQRESAQPQLYTLQRGGRELTVAHLAATTVDNGLPPPAATPWAVTAADPEALNRQARAAREAGADIVVASIHWGTEYVHEPIEEQLEIADALAEGGQIDVIFGNHSHTPQPLERLDGGPAGTGMWVAWSMGNFLSNQDDQCCTMETGTGVMVNATVAAPAGAPARVTGLDWAPVTVDRAGGQRIWPLEDLLGGNRPEGLTLDDATLAERRARVTEVMGTGRERQGPPRPTGPEPTVVPRER</sequence>
<dbReference type="SMART" id="SM00854">
    <property type="entry name" value="PGA_cap"/>
    <property type="match status" value="1"/>
</dbReference>
<feature type="region of interest" description="Disordered" evidence="2">
    <location>
        <begin position="36"/>
        <end position="73"/>
    </location>
</feature>
<dbReference type="InterPro" id="IPR029052">
    <property type="entry name" value="Metallo-depent_PP-like"/>
</dbReference>
<dbReference type="PANTHER" id="PTHR33393:SF13">
    <property type="entry name" value="PGA BIOSYNTHESIS PROTEIN CAPA"/>
    <property type="match status" value="1"/>
</dbReference>
<name>A0ABW2Q7V8_9MICO</name>
<gene>
    <name evidence="4" type="ORF">ACFQQL_09325</name>
</gene>
<reference evidence="5" key="1">
    <citation type="journal article" date="2019" name="Int. J. Syst. Evol. Microbiol.">
        <title>The Global Catalogue of Microorganisms (GCM) 10K type strain sequencing project: providing services to taxonomists for standard genome sequencing and annotation.</title>
        <authorList>
            <consortium name="The Broad Institute Genomics Platform"/>
            <consortium name="The Broad Institute Genome Sequencing Center for Infectious Disease"/>
            <person name="Wu L."/>
            <person name="Ma J."/>
        </authorList>
    </citation>
    <scope>NUCLEOTIDE SEQUENCE [LARGE SCALE GENOMIC DNA]</scope>
    <source>
        <strain evidence="5">JCM 1490</strain>
    </source>
</reference>
<dbReference type="Pfam" id="PF09587">
    <property type="entry name" value="PGA_cap"/>
    <property type="match status" value="1"/>
</dbReference>
<dbReference type="Gene3D" id="3.60.21.10">
    <property type="match status" value="1"/>
</dbReference>